<evidence type="ECO:0000313" key="1">
    <source>
        <dbReference type="EMBL" id="RHZ48289.1"/>
    </source>
</evidence>
<gene>
    <name evidence="1" type="ORF">Glove_553g51</name>
</gene>
<comment type="caution">
    <text evidence="1">The sequence shown here is derived from an EMBL/GenBank/DDBJ whole genome shotgun (WGS) entry which is preliminary data.</text>
</comment>
<dbReference type="EMBL" id="PQFF01000471">
    <property type="protein sequence ID" value="RHZ48289.1"/>
    <property type="molecule type" value="Genomic_DNA"/>
</dbReference>
<keyword evidence="2" id="KW-1185">Reference proteome</keyword>
<dbReference type="OrthoDB" id="73465at2759"/>
<name>A0A397GDT6_9GLOM</name>
<evidence type="ECO:0000313" key="2">
    <source>
        <dbReference type="Proteomes" id="UP000266861"/>
    </source>
</evidence>
<accession>A0A397GDT6</accession>
<reference evidence="1 2" key="1">
    <citation type="submission" date="2018-08" db="EMBL/GenBank/DDBJ databases">
        <title>Genome and evolution of the arbuscular mycorrhizal fungus Diversispora epigaea (formerly Glomus versiforme) and its bacterial endosymbionts.</title>
        <authorList>
            <person name="Sun X."/>
            <person name="Fei Z."/>
            <person name="Harrison M."/>
        </authorList>
    </citation>
    <scope>NUCLEOTIDE SEQUENCE [LARGE SCALE GENOMIC DNA]</scope>
    <source>
        <strain evidence="1 2">IT104</strain>
    </source>
</reference>
<proteinExistence type="predicted"/>
<organism evidence="1 2">
    <name type="scientific">Diversispora epigaea</name>
    <dbReference type="NCBI Taxonomy" id="1348612"/>
    <lineage>
        <taxon>Eukaryota</taxon>
        <taxon>Fungi</taxon>
        <taxon>Fungi incertae sedis</taxon>
        <taxon>Mucoromycota</taxon>
        <taxon>Glomeromycotina</taxon>
        <taxon>Glomeromycetes</taxon>
        <taxon>Diversisporales</taxon>
        <taxon>Diversisporaceae</taxon>
        <taxon>Diversispora</taxon>
    </lineage>
</organism>
<dbReference type="AlphaFoldDB" id="A0A397GDT6"/>
<dbReference type="Proteomes" id="UP000266861">
    <property type="component" value="Unassembled WGS sequence"/>
</dbReference>
<sequence>MKVMGIFGRYDPLAWDNNSEFVTEVKSSPQWEYALKSATTNDSMYFTPAKRISWNDEIYLKTSLILFK</sequence>
<protein>
    <submittedName>
        <fullName evidence="1">Uncharacterized protein</fullName>
    </submittedName>
</protein>